<protein>
    <submittedName>
        <fullName evidence="1">Uncharacterized protein</fullName>
    </submittedName>
</protein>
<evidence type="ECO:0000313" key="1">
    <source>
        <dbReference type="EMBL" id="TBO43629.1"/>
    </source>
</evidence>
<reference evidence="1 2" key="1">
    <citation type="submission" date="2019-02" db="EMBL/GenBank/DDBJ databases">
        <title>Pedobacter kyonggii whole genome sequence analysis.</title>
        <authorList>
            <person name="Dahal R.H."/>
        </authorList>
    </citation>
    <scope>NUCLEOTIDE SEQUENCE [LARGE SCALE GENOMIC DNA]</scope>
    <source>
        <strain evidence="1 2">K-4-11-1</strain>
    </source>
</reference>
<accession>A0A4V2JH40</accession>
<proteinExistence type="predicted"/>
<dbReference type="AlphaFoldDB" id="A0A4V2JH40"/>
<gene>
    <name evidence="1" type="ORF">EYS08_06670</name>
</gene>
<dbReference type="RefSeq" id="WP_131029276.1">
    <property type="nucleotide sequence ID" value="NZ_SIXF01000004.1"/>
</dbReference>
<dbReference type="OrthoDB" id="773112at2"/>
<name>A0A4V2JH40_9SPHI</name>
<keyword evidence="2" id="KW-1185">Reference proteome</keyword>
<organism evidence="1 2">
    <name type="scientific">Pedobacter kyonggii</name>
    <dbReference type="NCBI Taxonomy" id="1926871"/>
    <lineage>
        <taxon>Bacteria</taxon>
        <taxon>Pseudomonadati</taxon>
        <taxon>Bacteroidota</taxon>
        <taxon>Sphingobacteriia</taxon>
        <taxon>Sphingobacteriales</taxon>
        <taxon>Sphingobacteriaceae</taxon>
        <taxon>Pedobacter</taxon>
    </lineage>
</organism>
<dbReference type="EMBL" id="SIXF01000004">
    <property type="protein sequence ID" value="TBO43629.1"/>
    <property type="molecule type" value="Genomic_DNA"/>
</dbReference>
<evidence type="ECO:0000313" key="2">
    <source>
        <dbReference type="Proteomes" id="UP000291819"/>
    </source>
</evidence>
<comment type="caution">
    <text evidence="1">The sequence shown here is derived from an EMBL/GenBank/DDBJ whole genome shotgun (WGS) entry which is preliminary data.</text>
</comment>
<sequence length="151" mass="16686">MTYNCFLLSYGAVLPRLTAAEGLFLFGIKKTSAASLNAIENIKIHEKTKKCRLKIYSFVLLFSAAFMRASPFSFESSCAARTVQPEKFVRPDLNGTGDTVLWPSMVEMHSAANILLVSNCKITSMVAESKCFINALKWSLTTLSTGVLWTD</sequence>
<dbReference type="Proteomes" id="UP000291819">
    <property type="component" value="Unassembled WGS sequence"/>
</dbReference>